<dbReference type="Gene3D" id="1.10.10.10">
    <property type="entry name" value="Winged helix-like DNA-binding domain superfamily/Winged helix DNA-binding domain"/>
    <property type="match status" value="1"/>
</dbReference>
<dbReference type="Gene3D" id="3.40.190.10">
    <property type="entry name" value="Periplasmic binding protein-like II"/>
    <property type="match status" value="2"/>
</dbReference>
<dbReference type="GO" id="GO:0003677">
    <property type="term" value="F:DNA binding"/>
    <property type="evidence" value="ECO:0007669"/>
    <property type="project" value="UniProtKB-KW"/>
</dbReference>
<evidence type="ECO:0000256" key="3">
    <source>
        <dbReference type="ARBA" id="ARBA00023125"/>
    </source>
</evidence>
<dbReference type="PANTHER" id="PTHR30118:SF11">
    <property type="entry name" value="HTH-TYPE TRANSCRIPTIONAL REGULATOR YIDZ"/>
    <property type="match status" value="1"/>
</dbReference>
<reference evidence="6 7" key="1">
    <citation type="journal article" date="2012" name="Science">
        <title>Ecological populations of bacteria act as socially cohesive units of antibiotic production and resistance.</title>
        <authorList>
            <person name="Cordero O.X."/>
            <person name="Wildschutte H."/>
            <person name="Kirkup B."/>
            <person name="Proehl S."/>
            <person name="Ngo L."/>
            <person name="Hussain F."/>
            <person name="Le Roux F."/>
            <person name="Mincer T."/>
            <person name="Polz M.F."/>
        </authorList>
    </citation>
    <scope>NUCLEOTIDE SEQUENCE [LARGE SCALE GENOMIC DNA]</scope>
    <source>
        <strain evidence="6 7">ZF-129</strain>
    </source>
</reference>
<sequence>MAKDFFTHLDLNLLRIFLVIYQEQNLQKASARLHVSAPALSKSLNKLRHHFDDPLFLKVPKGLSPTPFSDKLAQKITPTLDALNNNIKSLQEFSPSDLSGKLTIAISPFLLHAIGKDLFTEIHLQAPHIELHLVNWTKTSLDDISVGTVKLGINYDLSLSRKDIARHFITKDHFRIYVRKEHPVGGDYITYLEAQQYPIATLIAADWNLTESFAEKVIREVDKTLEPNIVLRSELPSAILETIAETNILFPSTGYIHIDRYPSLKALMPADNEEHFVRDILVYSSIKDKNDSTQQWLLSITTQILENLQKS</sequence>
<proteinExistence type="inferred from homology"/>
<dbReference type="eggNOG" id="COG0583">
    <property type="taxonomic scope" value="Bacteria"/>
</dbReference>
<dbReference type="PROSITE" id="PS50931">
    <property type="entry name" value="HTH_LYSR"/>
    <property type="match status" value="1"/>
</dbReference>
<dbReference type="EMBL" id="AJYQ02000128">
    <property type="protein sequence ID" value="OEE31263.1"/>
    <property type="molecule type" value="Genomic_DNA"/>
</dbReference>
<dbReference type="STRING" id="1187848.A1QO_14170"/>
<dbReference type="PANTHER" id="PTHR30118">
    <property type="entry name" value="HTH-TYPE TRANSCRIPTIONAL REGULATOR LEUO-RELATED"/>
    <property type="match status" value="1"/>
</dbReference>
<dbReference type="OrthoDB" id="6395715at2"/>
<evidence type="ECO:0000256" key="2">
    <source>
        <dbReference type="ARBA" id="ARBA00023015"/>
    </source>
</evidence>
<accession>A0A1E5BAY1</accession>
<keyword evidence="3" id="KW-0238">DNA-binding</keyword>
<gene>
    <name evidence="6" type="ORF">A1QO_14170</name>
</gene>
<evidence type="ECO:0000259" key="5">
    <source>
        <dbReference type="PROSITE" id="PS50931"/>
    </source>
</evidence>
<protein>
    <submittedName>
        <fullName evidence="6">LysR family transcriptional regulator</fullName>
    </submittedName>
</protein>
<keyword evidence="4" id="KW-0804">Transcription</keyword>
<dbReference type="SUPFAM" id="SSF53850">
    <property type="entry name" value="Periplasmic binding protein-like II"/>
    <property type="match status" value="1"/>
</dbReference>
<dbReference type="InterPro" id="IPR036390">
    <property type="entry name" value="WH_DNA-bd_sf"/>
</dbReference>
<dbReference type="SUPFAM" id="SSF46785">
    <property type="entry name" value="Winged helix' DNA-binding domain"/>
    <property type="match status" value="1"/>
</dbReference>
<dbReference type="AlphaFoldDB" id="A0A1E5BAY1"/>
<evidence type="ECO:0000313" key="7">
    <source>
        <dbReference type="Proteomes" id="UP000094741"/>
    </source>
</evidence>
<comment type="caution">
    <text evidence="6">The sequence shown here is derived from an EMBL/GenBank/DDBJ whole genome shotgun (WGS) entry which is preliminary data.</text>
</comment>
<feature type="domain" description="HTH lysR-type" evidence="5">
    <location>
        <begin position="9"/>
        <end position="66"/>
    </location>
</feature>
<comment type="similarity">
    <text evidence="1">Belongs to the LysR transcriptional regulatory family.</text>
</comment>
<dbReference type="Pfam" id="PF00126">
    <property type="entry name" value="HTH_1"/>
    <property type="match status" value="1"/>
</dbReference>
<dbReference type="GO" id="GO:0003700">
    <property type="term" value="F:DNA-binding transcription factor activity"/>
    <property type="evidence" value="ECO:0007669"/>
    <property type="project" value="InterPro"/>
</dbReference>
<evidence type="ECO:0000256" key="1">
    <source>
        <dbReference type="ARBA" id="ARBA00009437"/>
    </source>
</evidence>
<dbReference type="Proteomes" id="UP000094741">
    <property type="component" value="Unassembled WGS sequence"/>
</dbReference>
<name>A0A1E5BAY1_9VIBR</name>
<organism evidence="6 7">
    <name type="scientific">Vibrio genomosp. F10 str. ZF-129</name>
    <dbReference type="NCBI Taxonomy" id="1187848"/>
    <lineage>
        <taxon>Bacteria</taxon>
        <taxon>Pseudomonadati</taxon>
        <taxon>Pseudomonadota</taxon>
        <taxon>Gammaproteobacteria</taxon>
        <taxon>Vibrionales</taxon>
        <taxon>Vibrionaceae</taxon>
        <taxon>Vibrio</taxon>
    </lineage>
</organism>
<evidence type="ECO:0000313" key="6">
    <source>
        <dbReference type="EMBL" id="OEE31263.1"/>
    </source>
</evidence>
<keyword evidence="2" id="KW-0805">Transcription regulation</keyword>
<dbReference type="RefSeq" id="WP_017040828.1">
    <property type="nucleotide sequence ID" value="NZ_AJYQ02000128.1"/>
</dbReference>
<dbReference type="InterPro" id="IPR050389">
    <property type="entry name" value="LysR-type_TF"/>
</dbReference>
<evidence type="ECO:0000256" key="4">
    <source>
        <dbReference type="ARBA" id="ARBA00023163"/>
    </source>
</evidence>
<dbReference type="InterPro" id="IPR036388">
    <property type="entry name" value="WH-like_DNA-bd_sf"/>
</dbReference>
<dbReference type="InterPro" id="IPR000847">
    <property type="entry name" value="LysR_HTH_N"/>
</dbReference>